<dbReference type="InterPro" id="IPR003462">
    <property type="entry name" value="ODC_Mu_crystall"/>
</dbReference>
<evidence type="ECO:0000313" key="3">
    <source>
        <dbReference type="Proteomes" id="UP000244309"/>
    </source>
</evidence>
<dbReference type="PANTHER" id="PTHR13812:SF19">
    <property type="entry name" value="KETIMINE REDUCTASE MU-CRYSTALLIN"/>
    <property type="match status" value="1"/>
</dbReference>
<evidence type="ECO:0000256" key="1">
    <source>
        <dbReference type="ARBA" id="ARBA00008903"/>
    </source>
</evidence>
<dbReference type="Gene3D" id="3.30.1780.10">
    <property type="entry name" value="ornithine cyclodeaminase, domain 1"/>
    <property type="match status" value="1"/>
</dbReference>
<evidence type="ECO:0000313" key="2">
    <source>
        <dbReference type="EMBL" id="PVH23604.1"/>
    </source>
</evidence>
<dbReference type="InterPro" id="IPR023401">
    <property type="entry name" value="ODC_N"/>
</dbReference>
<protein>
    <recommendedName>
        <fullName evidence="4">Ornithine cyclodeaminase</fullName>
    </recommendedName>
</protein>
<dbReference type="OrthoDB" id="41492at2759"/>
<dbReference type="GO" id="GO:0005737">
    <property type="term" value="C:cytoplasm"/>
    <property type="evidence" value="ECO:0007669"/>
    <property type="project" value="TreeGrafter"/>
</dbReference>
<dbReference type="GeneID" id="37009224"/>
<dbReference type="EMBL" id="PKFO01000011">
    <property type="protein sequence ID" value="PVH23604.1"/>
    <property type="molecule type" value="Genomic_DNA"/>
</dbReference>
<proteinExistence type="inferred from homology"/>
<accession>A0A2V1B0Q5</accession>
<sequence>MKILSDKSIKKHLIGSLTKEKVGNEYLPVLQRALADYEANPAVVPERTVLTSNYPGCDTTHLFMPCAAPDSVGTKVISGGSYNSKKGLGFQGFTGMLDPRSGELLGVVNAKSLTAFRTALASFSVVWKEFDVKTRPNIDHVTVFGTGPQAFWHVFLVLRVYQVQRVTVVSRSQESAQKLCDEIKEVDGVKTEALALSSGEVGDRVRNSEVIFGCVPSTEPTIKEEYLDTTSKKLIVLIGSYKPHMVELDPKFVEKSFRGEYKIIVDSKTHALSEAGELVQSGSSEENLVSLNDYLTEKAQGKTTTKSGITVAKIVGLSIMDIYMAQYMLDAVDAPSVDFD</sequence>
<organism evidence="2 3">
    <name type="scientific">Candidozyma haemuli</name>
    <dbReference type="NCBI Taxonomy" id="45357"/>
    <lineage>
        <taxon>Eukaryota</taxon>
        <taxon>Fungi</taxon>
        <taxon>Dikarya</taxon>
        <taxon>Ascomycota</taxon>
        <taxon>Saccharomycotina</taxon>
        <taxon>Pichiomycetes</taxon>
        <taxon>Metschnikowiaceae</taxon>
        <taxon>Candidozyma</taxon>
    </lineage>
</organism>
<dbReference type="AlphaFoldDB" id="A0A2V1B0Q5"/>
<comment type="caution">
    <text evidence="2">The sequence shown here is derived from an EMBL/GenBank/DDBJ whole genome shotgun (WGS) entry which is preliminary data.</text>
</comment>
<evidence type="ECO:0008006" key="4">
    <source>
        <dbReference type="Google" id="ProtNLM"/>
    </source>
</evidence>
<keyword evidence="3" id="KW-1185">Reference proteome</keyword>
<comment type="similarity">
    <text evidence="1">Belongs to the ornithine cyclodeaminase/mu-crystallin family.</text>
</comment>
<dbReference type="Gene3D" id="3.40.50.720">
    <property type="entry name" value="NAD(P)-binding Rossmann-like Domain"/>
    <property type="match status" value="1"/>
</dbReference>
<dbReference type="Proteomes" id="UP000244309">
    <property type="component" value="Unassembled WGS sequence"/>
</dbReference>
<name>A0A2V1B0Q5_9ASCO</name>
<dbReference type="RefSeq" id="XP_025344544.1">
    <property type="nucleotide sequence ID" value="XM_025487528.1"/>
</dbReference>
<dbReference type="InterPro" id="IPR036291">
    <property type="entry name" value="NAD(P)-bd_dom_sf"/>
</dbReference>
<reference evidence="2 3" key="1">
    <citation type="submission" date="2017-12" db="EMBL/GenBank/DDBJ databases">
        <title>Genome Sequence of a Multidrug-Resistant Candida haemulonii Isolate from a Patient with Chronic Leg Ulcers in Israel.</title>
        <authorList>
            <person name="Chow N.A."/>
            <person name="Gade L."/>
            <person name="Batra D."/>
            <person name="Rowe L.A."/>
            <person name="Ben-Ami R."/>
            <person name="Loparev V.N."/>
            <person name="Litvintseva A.P."/>
        </authorList>
    </citation>
    <scope>NUCLEOTIDE SEQUENCE [LARGE SCALE GENOMIC DNA]</scope>
    <source>
        <strain evidence="2 3">B11899</strain>
    </source>
</reference>
<dbReference type="STRING" id="45357.A0A2V1B0Q5"/>
<gene>
    <name evidence="2" type="ORF">CXQ85_003894</name>
</gene>
<dbReference type="PANTHER" id="PTHR13812">
    <property type="entry name" value="KETIMINE REDUCTASE MU-CRYSTALLIN"/>
    <property type="match status" value="1"/>
</dbReference>
<dbReference type="Pfam" id="PF02423">
    <property type="entry name" value="OCD_Mu_crystall"/>
    <property type="match status" value="1"/>
</dbReference>
<dbReference type="VEuPathDB" id="FungiDB:CXQ85_003894"/>
<dbReference type="SUPFAM" id="SSF51735">
    <property type="entry name" value="NAD(P)-binding Rossmann-fold domains"/>
    <property type="match status" value="1"/>
</dbReference>